<keyword evidence="3" id="KW-1185">Reference proteome</keyword>
<proteinExistence type="predicted"/>
<evidence type="ECO:0000313" key="2">
    <source>
        <dbReference type="EnsemblPlants" id="Kaladp0025s0020.1.v1.1.CDS.1"/>
    </source>
</evidence>
<dbReference type="OMA" id="MIEFHVG"/>
<dbReference type="PANTHER" id="PTHR31676:SF96">
    <property type="entry name" value="EXPRESSED PROTEIN"/>
    <property type="match status" value="1"/>
</dbReference>
<dbReference type="Pfam" id="PF04398">
    <property type="entry name" value="DUF538"/>
    <property type="match status" value="1"/>
</dbReference>
<dbReference type="Gene3D" id="2.30.240.10">
    <property type="entry name" value="At5g01610-like"/>
    <property type="match status" value="1"/>
</dbReference>
<feature type="signal peptide" evidence="1">
    <location>
        <begin position="1"/>
        <end position="26"/>
    </location>
</feature>
<keyword evidence="1" id="KW-0732">Signal</keyword>
<dbReference type="Proteomes" id="UP000594263">
    <property type="component" value="Unplaced"/>
</dbReference>
<protein>
    <recommendedName>
        <fullName evidence="4">DUF538 family protein</fullName>
    </recommendedName>
</protein>
<dbReference type="SUPFAM" id="SSF141562">
    <property type="entry name" value="At5g01610-like"/>
    <property type="match status" value="1"/>
</dbReference>
<dbReference type="PANTHER" id="PTHR31676">
    <property type="entry name" value="T31J12.3 PROTEIN-RELATED"/>
    <property type="match status" value="1"/>
</dbReference>
<dbReference type="InterPro" id="IPR007493">
    <property type="entry name" value="DUF538"/>
</dbReference>
<dbReference type="Gramene" id="Kaladp0025s0020.1.v1.1">
    <property type="protein sequence ID" value="Kaladp0025s0020.1.v1.1.CDS.1"/>
    <property type="gene ID" value="Kaladp0025s0020.v1.1"/>
</dbReference>
<accession>A0A7N0ZSW6</accession>
<reference evidence="2" key="1">
    <citation type="submission" date="2021-01" db="UniProtKB">
        <authorList>
            <consortium name="EnsemblPlants"/>
        </authorList>
    </citation>
    <scope>IDENTIFICATION</scope>
</reference>
<dbReference type="InterPro" id="IPR036758">
    <property type="entry name" value="At5g01610-like"/>
</dbReference>
<evidence type="ECO:0000313" key="3">
    <source>
        <dbReference type="Proteomes" id="UP000594263"/>
    </source>
</evidence>
<dbReference type="EnsemblPlants" id="Kaladp0025s0020.1.v1.1">
    <property type="protein sequence ID" value="Kaladp0025s0020.1.v1.1.CDS.1"/>
    <property type="gene ID" value="Kaladp0025s0020.v1.1"/>
</dbReference>
<name>A0A7N0ZSW6_KALFE</name>
<feature type="chain" id="PRO_5029835871" description="DUF538 family protein" evidence="1">
    <location>
        <begin position="27"/>
        <end position="179"/>
    </location>
</feature>
<evidence type="ECO:0008006" key="4">
    <source>
        <dbReference type="Google" id="ProtNLM"/>
    </source>
</evidence>
<evidence type="ECO:0000256" key="1">
    <source>
        <dbReference type="SAM" id="SignalP"/>
    </source>
</evidence>
<dbReference type="AlphaFoldDB" id="A0A7N0ZSW6"/>
<organism evidence="2 3">
    <name type="scientific">Kalanchoe fedtschenkoi</name>
    <name type="common">Lavender scallops</name>
    <name type="synonym">South American air plant</name>
    <dbReference type="NCBI Taxonomy" id="63787"/>
    <lineage>
        <taxon>Eukaryota</taxon>
        <taxon>Viridiplantae</taxon>
        <taxon>Streptophyta</taxon>
        <taxon>Embryophyta</taxon>
        <taxon>Tracheophyta</taxon>
        <taxon>Spermatophyta</taxon>
        <taxon>Magnoliopsida</taxon>
        <taxon>eudicotyledons</taxon>
        <taxon>Gunneridae</taxon>
        <taxon>Pentapetalae</taxon>
        <taxon>Saxifragales</taxon>
        <taxon>Crassulaceae</taxon>
        <taxon>Kalanchoe</taxon>
    </lineage>
</organism>
<sequence length="179" mass="19951">MAIPLRLSPKPLSMLFLIALILSVRTHHSISLRIPKATTAVTKIQDQSSNEIHDLLPTYGFPRGLIPNNVNSYTLSDDGHFQIFLQRPCYVQFGDQLVYYDKVVKGKLKYGSVTDVSGIQAKKLFVWVTVTGIDADFASDLIEFHVGVLSEKLPAKQFQEIPSCKNKACSEESAHPESM</sequence>